<evidence type="ECO:0000256" key="4">
    <source>
        <dbReference type="PIRSR" id="PIRSR610905-2"/>
    </source>
</evidence>
<feature type="binding site" evidence="4">
    <location>
        <position position="213"/>
    </location>
    <ligand>
        <name>substrate</name>
    </ligand>
</feature>
<feature type="active site" description="Nucleophile" evidence="3">
    <location>
        <position position="92"/>
    </location>
</feature>
<dbReference type="InterPro" id="IPR052369">
    <property type="entry name" value="UG_Glycosaminoglycan_Hydrolase"/>
</dbReference>
<feature type="binding site" evidence="4">
    <location>
        <position position="211"/>
    </location>
    <ligand>
        <name>substrate</name>
    </ligand>
</feature>
<dbReference type="Gene3D" id="1.50.10.10">
    <property type="match status" value="1"/>
</dbReference>
<evidence type="ECO:0000256" key="1">
    <source>
        <dbReference type="ARBA" id="ARBA00022801"/>
    </source>
</evidence>
<organism evidence="5 6">
    <name type="scientific">Pelagicoccus mobilis</name>
    <dbReference type="NCBI Taxonomy" id="415221"/>
    <lineage>
        <taxon>Bacteria</taxon>
        <taxon>Pseudomonadati</taxon>
        <taxon>Verrucomicrobiota</taxon>
        <taxon>Opitutia</taxon>
        <taxon>Puniceicoccales</taxon>
        <taxon>Pelagicoccaceae</taxon>
        <taxon>Pelagicoccus</taxon>
    </lineage>
</organism>
<evidence type="ECO:0000256" key="3">
    <source>
        <dbReference type="PIRSR" id="PIRSR610905-1"/>
    </source>
</evidence>
<feature type="binding site" evidence="4">
    <location>
        <position position="229"/>
    </location>
    <ligand>
        <name>substrate</name>
    </ligand>
</feature>
<keyword evidence="6" id="KW-1185">Reference proteome</keyword>
<dbReference type="Pfam" id="PF07470">
    <property type="entry name" value="Glyco_hydro_88"/>
    <property type="match status" value="1"/>
</dbReference>
<name>A0A934RZA6_9BACT</name>
<dbReference type="EMBL" id="JAENIL010000046">
    <property type="protein sequence ID" value="MBK1879371.1"/>
    <property type="molecule type" value="Genomic_DNA"/>
</dbReference>
<proteinExistence type="inferred from homology"/>
<dbReference type="SUPFAM" id="SSF48208">
    <property type="entry name" value="Six-hairpin glycosidases"/>
    <property type="match status" value="1"/>
</dbReference>
<comment type="caution">
    <text evidence="5">The sequence shown here is derived from an EMBL/GenBank/DDBJ whole genome shotgun (WGS) entry which is preliminary data.</text>
</comment>
<feature type="binding site" evidence="4">
    <location>
        <position position="225"/>
    </location>
    <ligand>
        <name>substrate</name>
    </ligand>
</feature>
<keyword evidence="1 5" id="KW-0378">Hydrolase</keyword>
<dbReference type="RefSeq" id="WP_200357584.1">
    <property type="nucleotide sequence ID" value="NZ_JAENIL010000046.1"/>
</dbReference>
<dbReference type="Proteomes" id="UP000617628">
    <property type="component" value="Unassembled WGS sequence"/>
</dbReference>
<feature type="binding site" evidence="4">
    <location>
        <position position="153"/>
    </location>
    <ligand>
        <name>substrate</name>
    </ligand>
</feature>
<feature type="binding site" evidence="4">
    <location>
        <position position="92"/>
    </location>
    <ligand>
        <name>substrate</name>
    </ligand>
</feature>
<evidence type="ECO:0000313" key="5">
    <source>
        <dbReference type="EMBL" id="MBK1879371.1"/>
    </source>
</evidence>
<dbReference type="InterPro" id="IPR008928">
    <property type="entry name" value="6-hairpin_glycosidase_sf"/>
</dbReference>
<dbReference type="PANTHER" id="PTHR36845">
    <property type="entry name" value="HYDROLASE, PUTATIVE (AFU_ORTHOLOGUE AFUA_7G05090)-RELATED"/>
    <property type="match status" value="1"/>
</dbReference>
<protein>
    <submittedName>
        <fullName evidence="5">Glycoside hydrolase family 88 protein</fullName>
    </submittedName>
</protein>
<dbReference type="InterPro" id="IPR010905">
    <property type="entry name" value="Glyco_hydro_88"/>
</dbReference>
<comment type="similarity">
    <text evidence="2">Belongs to the glycosyl hydrolase 88 family.</text>
</comment>
<dbReference type="PANTHER" id="PTHR36845:SF1">
    <property type="entry name" value="HYDROLASE, PUTATIVE (AFU_ORTHOLOGUE AFUA_7G05090)-RELATED"/>
    <property type="match status" value="1"/>
</dbReference>
<evidence type="ECO:0000313" key="6">
    <source>
        <dbReference type="Proteomes" id="UP000617628"/>
    </source>
</evidence>
<dbReference type="AlphaFoldDB" id="A0A934RZA6"/>
<sequence>MINSLTTLETALESSLNIIRNNVDHYFDRFQHVSEDGVYPKEENKLWTMGFYPGQLYLAHIVTKDDYFISKRQEILNSFKERCESGHMDTHDIGFLYEMTAYYDYKATGDEESKKLFLAAADKLMDRYNEKGGYIQAWGPMEANAEKTRIIIDCMMNLPTLYLATELTGDPKYKDAAISHANISSKTLIRKDGSSYHTYWMDVQSGEPIEGRTHQGFKDESTWARGQAWAVYGFYKSYTFTQNPHFLDIAMKCADVFLANLPENDINYWDFSFTDKTPDIRDSSATSIAISGLLRLAKVVKGEKAETYHKAGVELLHILAERYQNTEAQVGAGILEEGMYHRIDGARAYTSWGDYYYVEALAAFLGYPAASEEM</sequence>
<evidence type="ECO:0000256" key="2">
    <source>
        <dbReference type="ARBA" id="ARBA00038358"/>
    </source>
</evidence>
<gene>
    <name evidence="5" type="ORF">JIN87_20960</name>
</gene>
<feature type="active site" description="Proton donor" evidence="3">
    <location>
        <position position="153"/>
    </location>
</feature>
<dbReference type="InterPro" id="IPR012341">
    <property type="entry name" value="6hp_glycosidase-like_sf"/>
</dbReference>
<dbReference type="GO" id="GO:0052757">
    <property type="term" value="F:chondroitin hydrolase activity"/>
    <property type="evidence" value="ECO:0007669"/>
    <property type="project" value="TreeGrafter"/>
</dbReference>
<dbReference type="GO" id="GO:0000272">
    <property type="term" value="P:polysaccharide catabolic process"/>
    <property type="evidence" value="ECO:0007669"/>
    <property type="project" value="TreeGrafter"/>
</dbReference>
<accession>A0A934RZA6</accession>
<reference evidence="5" key="1">
    <citation type="submission" date="2021-01" db="EMBL/GenBank/DDBJ databases">
        <title>Modified the classification status of verrucomicrobia.</title>
        <authorList>
            <person name="Feng X."/>
        </authorList>
    </citation>
    <scope>NUCLEOTIDE SEQUENCE</scope>
    <source>
        <strain evidence="5">KCTC 13126</strain>
    </source>
</reference>